<evidence type="ECO:0000313" key="2">
    <source>
        <dbReference type="Proteomes" id="UP001163046"/>
    </source>
</evidence>
<dbReference type="EMBL" id="MU827793">
    <property type="protein sequence ID" value="KAJ7330194.1"/>
    <property type="molecule type" value="Genomic_DNA"/>
</dbReference>
<accession>A0A9X0CFI6</accession>
<dbReference type="Proteomes" id="UP001163046">
    <property type="component" value="Unassembled WGS sequence"/>
</dbReference>
<keyword evidence="2" id="KW-1185">Reference proteome</keyword>
<reference evidence="1" key="1">
    <citation type="submission" date="2023-01" db="EMBL/GenBank/DDBJ databases">
        <title>Genome assembly of the deep-sea coral Lophelia pertusa.</title>
        <authorList>
            <person name="Herrera S."/>
            <person name="Cordes E."/>
        </authorList>
    </citation>
    <scope>NUCLEOTIDE SEQUENCE</scope>
    <source>
        <strain evidence="1">USNM1676648</strain>
        <tissue evidence="1">Polyp</tissue>
    </source>
</reference>
<dbReference type="OrthoDB" id="5969434at2759"/>
<name>A0A9X0CFI6_9CNID</name>
<protein>
    <recommendedName>
        <fullName evidence="3">Insulin-like domain-containing protein</fullName>
    </recommendedName>
</protein>
<sequence>MVLIKGFTSTGSHVVLCLQFSIYLRIIQSLEGLESFVFYFRLTSQLFKMERFNAWIFVVLFVLISDVHVNRGSVMVDEREAKRFLRRINRASSSTNIVEECCREGCHIEENCVKRTSCTASWLQGKGHPQLRFTDVCERDLKATDIDINTWEAFTQDTDHLEADCGVVSSALKRGNSSSQRRNRTAGRSDFKQTDQLQYLSVSSAKETAIHAWDCTVITANLER</sequence>
<gene>
    <name evidence="1" type="ORF">OS493_022715</name>
</gene>
<evidence type="ECO:0000313" key="1">
    <source>
        <dbReference type="EMBL" id="KAJ7330194.1"/>
    </source>
</evidence>
<proteinExistence type="predicted"/>
<evidence type="ECO:0008006" key="3">
    <source>
        <dbReference type="Google" id="ProtNLM"/>
    </source>
</evidence>
<comment type="caution">
    <text evidence="1">The sequence shown here is derived from an EMBL/GenBank/DDBJ whole genome shotgun (WGS) entry which is preliminary data.</text>
</comment>
<dbReference type="AlphaFoldDB" id="A0A9X0CFI6"/>
<organism evidence="1 2">
    <name type="scientific">Desmophyllum pertusum</name>
    <dbReference type="NCBI Taxonomy" id="174260"/>
    <lineage>
        <taxon>Eukaryota</taxon>
        <taxon>Metazoa</taxon>
        <taxon>Cnidaria</taxon>
        <taxon>Anthozoa</taxon>
        <taxon>Hexacorallia</taxon>
        <taxon>Scleractinia</taxon>
        <taxon>Caryophylliina</taxon>
        <taxon>Caryophylliidae</taxon>
        <taxon>Desmophyllum</taxon>
    </lineage>
</organism>